<evidence type="ECO:0000313" key="6">
    <source>
        <dbReference type="Proteomes" id="UP000275777"/>
    </source>
</evidence>
<sequence length="52" mass="5659">MAGKLVTSSLEQSNVDVTSELVSLMTAQRNYQANTKVISTENQVMQALMQAV</sequence>
<comment type="subcellular location">
    <subcellularLocation>
        <location evidence="1">Bacterial flagellum basal body</location>
    </subcellularLocation>
</comment>
<dbReference type="GO" id="GO:0005829">
    <property type="term" value="C:cytosol"/>
    <property type="evidence" value="ECO:0007669"/>
    <property type="project" value="TreeGrafter"/>
</dbReference>
<keyword evidence="5" id="KW-0966">Cell projection</keyword>
<keyword evidence="5" id="KW-0969">Cilium</keyword>
<protein>
    <submittedName>
        <fullName evidence="5">Flagellar hook protein flgE</fullName>
    </submittedName>
</protein>
<evidence type="ECO:0000256" key="2">
    <source>
        <dbReference type="ARBA" id="ARBA00009677"/>
    </source>
</evidence>
<name>A0A447TAT6_CHRVL</name>
<dbReference type="GO" id="GO:0009424">
    <property type="term" value="C:bacterial-type flagellum hook"/>
    <property type="evidence" value="ECO:0007669"/>
    <property type="project" value="TreeGrafter"/>
</dbReference>
<dbReference type="PANTHER" id="PTHR30435:SF1">
    <property type="entry name" value="FLAGELLAR HOOK PROTEIN FLGE"/>
    <property type="match status" value="1"/>
</dbReference>
<dbReference type="EMBL" id="LR134182">
    <property type="protein sequence ID" value="VEB41983.1"/>
    <property type="molecule type" value="Genomic_DNA"/>
</dbReference>
<dbReference type="GO" id="GO:0071978">
    <property type="term" value="P:bacterial-type flagellum-dependent swarming motility"/>
    <property type="evidence" value="ECO:0007669"/>
    <property type="project" value="TreeGrafter"/>
</dbReference>
<evidence type="ECO:0000256" key="3">
    <source>
        <dbReference type="ARBA" id="ARBA00023143"/>
    </source>
</evidence>
<reference evidence="5 6" key="1">
    <citation type="submission" date="2018-12" db="EMBL/GenBank/DDBJ databases">
        <authorList>
            <consortium name="Pathogen Informatics"/>
        </authorList>
    </citation>
    <scope>NUCLEOTIDE SEQUENCE [LARGE SCALE GENOMIC DNA]</scope>
    <source>
        <strain evidence="5 6">NCTC9695</strain>
    </source>
</reference>
<dbReference type="PANTHER" id="PTHR30435">
    <property type="entry name" value="FLAGELLAR PROTEIN"/>
    <property type="match status" value="1"/>
</dbReference>
<dbReference type="AlphaFoldDB" id="A0A447TAT6"/>
<feature type="domain" description="Flagellar basal-body/hook protein C-terminal" evidence="4">
    <location>
        <begin position="8"/>
        <end position="50"/>
    </location>
</feature>
<dbReference type="GO" id="GO:0009425">
    <property type="term" value="C:bacterial-type flagellum basal body"/>
    <property type="evidence" value="ECO:0007669"/>
    <property type="project" value="UniProtKB-SubCell"/>
</dbReference>
<comment type="similarity">
    <text evidence="2">Belongs to the flagella basal body rod proteins family.</text>
</comment>
<keyword evidence="5" id="KW-0282">Flagellum</keyword>
<dbReference type="SUPFAM" id="SSF64518">
    <property type="entry name" value="Phase 1 flagellin"/>
    <property type="match status" value="1"/>
</dbReference>
<organism evidence="5 6">
    <name type="scientific">Chromobacterium violaceum</name>
    <dbReference type="NCBI Taxonomy" id="536"/>
    <lineage>
        <taxon>Bacteria</taxon>
        <taxon>Pseudomonadati</taxon>
        <taxon>Pseudomonadota</taxon>
        <taxon>Betaproteobacteria</taxon>
        <taxon>Neisseriales</taxon>
        <taxon>Chromobacteriaceae</taxon>
        <taxon>Chromobacterium</taxon>
    </lineage>
</organism>
<keyword evidence="3" id="KW-0975">Bacterial flagellum</keyword>
<accession>A0A447TAT6</accession>
<evidence type="ECO:0000259" key="4">
    <source>
        <dbReference type="Pfam" id="PF06429"/>
    </source>
</evidence>
<proteinExistence type="inferred from homology"/>
<dbReference type="Pfam" id="PF06429">
    <property type="entry name" value="Flg_bbr_C"/>
    <property type="match status" value="1"/>
</dbReference>
<evidence type="ECO:0000313" key="5">
    <source>
        <dbReference type="EMBL" id="VEB41983.1"/>
    </source>
</evidence>
<evidence type="ECO:0000256" key="1">
    <source>
        <dbReference type="ARBA" id="ARBA00004117"/>
    </source>
</evidence>
<dbReference type="Proteomes" id="UP000275777">
    <property type="component" value="Chromosome"/>
</dbReference>
<dbReference type="InterPro" id="IPR010930">
    <property type="entry name" value="Flg_bb/hook_C_dom"/>
</dbReference>
<gene>
    <name evidence="5" type="primary">flgE_2</name>
    <name evidence="5" type="ORF">NCTC9695_02425</name>
</gene>